<protein>
    <submittedName>
        <fullName evidence="2">Uncharacterized protein</fullName>
    </submittedName>
</protein>
<reference evidence="2 3" key="1">
    <citation type="journal article" date="2014" name="Agronomy (Basel)">
        <title>A Draft Genome Sequence for Ensete ventricosum, the Drought-Tolerant Tree Against Hunger.</title>
        <authorList>
            <person name="Harrison J."/>
            <person name="Moore K.A."/>
            <person name="Paszkiewicz K."/>
            <person name="Jones T."/>
            <person name="Grant M."/>
            <person name="Ambacheew D."/>
            <person name="Muzemil S."/>
            <person name="Studholme D.J."/>
        </authorList>
    </citation>
    <scope>NUCLEOTIDE SEQUENCE [LARGE SCALE GENOMIC DNA]</scope>
</reference>
<sequence length="142" mass="15473">MLLLYGRSLADFGELSIHVFILLWSKVNQKPAFELLPRGFSIGREEKNMGAIASTWLGDNNRMELQDDGGGGWAAMEMKGGRWATTFGHTAGKQQGPTRKRKQWSSDKGLANDSNNGDAANKGGEGSSDSRGGMKRAGRRQE</sequence>
<accession>A0A427AFX1</accession>
<organism evidence="2 3">
    <name type="scientific">Ensete ventricosum</name>
    <name type="common">Abyssinian banana</name>
    <name type="synonym">Musa ensete</name>
    <dbReference type="NCBI Taxonomy" id="4639"/>
    <lineage>
        <taxon>Eukaryota</taxon>
        <taxon>Viridiplantae</taxon>
        <taxon>Streptophyta</taxon>
        <taxon>Embryophyta</taxon>
        <taxon>Tracheophyta</taxon>
        <taxon>Spermatophyta</taxon>
        <taxon>Magnoliopsida</taxon>
        <taxon>Liliopsida</taxon>
        <taxon>Zingiberales</taxon>
        <taxon>Musaceae</taxon>
        <taxon>Ensete</taxon>
    </lineage>
</organism>
<gene>
    <name evidence="2" type="ORF">B296_00023067</name>
</gene>
<dbReference type="Proteomes" id="UP000287651">
    <property type="component" value="Unassembled WGS sequence"/>
</dbReference>
<feature type="region of interest" description="Disordered" evidence="1">
    <location>
        <begin position="87"/>
        <end position="142"/>
    </location>
</feature>
<evidence type="ECO:0000313" key="3">
    <source>
        <dbReference type="Proteomes" id="UP000287651"/>
    </source>
</evidence>
<proteinExistence type="predicted"/>
<evidence type="ECO:0000313" key="2">
    <source>
        <dbReference type="EMBL" id="RRT75143.1"/>
    </source>
</evidence>
<evidence type="ECO:0000256" key="1">
    <source>
        <dbReference type="SAM" id="MobiDB-lite"/>
    </source>
</evidence>
<dbReference type="EMBL" id="AMZH03002570">
    <property type="protein sequence ID" value="RRT75143.1"/>
    <property type="molecule type" value="Genomic_DNA"/>
</dbReference>
<comment type="caution">
    <text evidence="2">The sequence shown here is derived from an EMBL/GenBank/DDBJ whole genome shotgun (WGS) entry which is preliminary data.</text>
</comment>
<feature type="compositionally biased region" description="Basic residues" evidence="1">
    <location>
        <begin position="133"/>
        <end position="142"/>
    </location>
</feature>
<dbReference type="AlphaFoldDB" id="A0A427AFX1"/>
<name>A0A427AFX1_ENSVE</name>